<evidence type="ECO:0000313" key="6">
    <source>
        <dbReference type="EMBL" id="QDR81786.1"/>
    </source>
</evidence>
<dbReference type="Gene3D" id="3.40.190.10">
    <property type="entry name" value="Periplasmic binding protein-like II"/>
    <property type="match status" value="2"/>
</dbReference>
<keyword evidence="7" id="KW-1185">Reference proteome</keyword>
<dbReference type="SMART" id="SM00062">
    <property type="entry name" value="PBPb"/>
    <property type="match status" value="1"/>
</dbReference>
<dbReference type="Pfam" id="PF09084">
    <property type="entry name" value="NMT1"/>
    <property type="match status" value="1"/>
</dbReference>
<evidence type="ECO:0000256" key="2">
    <source>
        <dbReference type="ARBA" id="ARBA00010742"/>
    </source>
</evidence>
<gene>
    <name evidence="6" type="primary">ssuA_4</name>
    <name evidence="6" type="ORF">SPTER_31990</name>
</gene>
<evidence type="ECO:0000256" key="4">
    <source>
        <dbReference type="SAM" id="SignalP"/>
    </source>
</evidence>
<dbReference type="PANTHER" id="PTHR30024:SF47">
    <property type="entry name" value="TAURINE-BINDING PERIPLASMIC PROTEIN"/>
    <property type="match status" value="1"/>
</dbReference>
<dbReference type="Proteomes" id="UP000320776">
    <property type="component" value="Chromosome"/>
</dbReference>
<evidence type="ECO:0000256" key="3">
    <source>
        <dbReference type="ARBA" id="ARBA00022729"/>
    </source>
</evidence>
<sequence length="337" mass="34935">MRLKTFLAALLVLGVFVAGCAGKSSPTGAGEAAKVVRIGYVDSGKSFPNDALAIAIDKGFLKAELDKAGYQLEAIPFTGAGPAINEAIAGSSIDMASSGDVPVTIAKSNGVDTVLVAAEVGFNDAALVVPKDAGVTSIQALKGKKVATLKGSYMHKSLADMLTANNLTINDIEFVNMTSQDAAAAIISKTVDAAVLSAVQEAQIVKSGHGVILLSGADNPEWKGSHGIIARSAYAQANKEAVTAVVSALIQAGEYAKANSQEAITILEKSGYPLEALALLFPDQKIDFNVVAGDAAKKAFAGVANFLFANELIRDKPDLDQWIDSSYYQEASKAIKK</sequence>
<organism evidence="6 7">
    <name type="scientific">Sporomusa termitida</name>
    <dbReference type="NCBI Taxonomy" id="2377"/>
    <lineage>
        <taxon>Bacteria</taxon>
        <taxon>Bacillati</taxon>
        <taxon>Bacillota</taxon>
        <taxon>Negativicutes</taxon>
        <taxon>Selenomonadales</taxon>
        <taxon>Sporomusaceae</taxon>
        <taxon>Sporomusa</taxon>
    </lineage>
</organism>
<comment type="subcellular location">
    <subcellularLocation>
        <location evidence="1">Periplasm</location>
    </subcellularLocation>
</comment>
<feature type="domain" description="Solute-binding protein family 3/N-terminal" evidence="5">
    <location>
        <begin position="35"/>
        <end position="263"/>
    </location>
</feature>
<feature type="signal peptide" evidence="4">
    <location>
        <begin position="1"/>
        <end position="20"/>
    </location>
</feature>
<reference evidence="6 7" key="1">
    <citation type="submission" date="2019-02" db="EMBL/GenBank/DDBJ databases">
        <title>Closed genome of Sporomusa termitida DSM 4440.</title>
        <authorList>
            <person name="Poehlein A."/>
            <person name="Daniel R."/>
        </authorList>
    </citation>
    <scope>NUCLEOTIDE SEQUENCE [LARGE SCALE GENOMIC DNA]</scope>
    <source>
        <strain evidence="6 7">DSM 4440</strain>
    </source>
</reference>
<dbReference type="PROSITE" id="PS51257">
    <property type="entry name" value="PROKAR_LIPOPROTEIN"/>
    <property type="match status" value="1"/>
</dbReference>
<dbReference type="AlphaFoldDB" id="A0A517DX13"/>
<evidence type="ECO:0000256" key="1">
    <source>
        <dbReference type="ARBA" id="ARBA00004418"/>
    </source>
</evidence>
<dbReference type="RefSeq" id="WP_144351240.1">
    <property type="nucleotide sequence ID" value="NZ_CP036259.1"/>
</dbReference>
<dbReference type="EMBL" id="CP036259">
    <property type="protein sequence ID" value="QDR81786.1"/>
    <property type="molecule type" value="Genomic_DNA"/>
</dbReference>
<evidence type="ECO:0000313" key="7">
    <source>
        <dbReference type="Proteomes" id="UP000320776"/>
    </source>
</evidence>
<dbReference type="KEGG" id="sted:SPTER_31990"/>
<dbReference type="InterPro" id="IPR001638">
    <property type="entry name" value="Solute-binding_3/MltF_N"/>
</dbReference>
<dbReference type="InterPro" id="IPR015168">
    <property type="entry name" value="SsuA/THI5"/>
</dbReference>
<evidence type="ECO:0000259" key="5">
    <source>
        <dbReference type="SMART" id="SM00062"/>
    </source>
</evidence>
<dbReference type="SUPFAM" id="SSF53850">
    <property type="entry name" value="Periplasmic binding protein-like II"/>
    <property type="match status" value="1"/>
</dbReference>
<accession>A0A517DX13</accession>
<dbReference type="OrthoDB" id="286202at2"/>
<dbReference type="PANTHER" id="PTHR30024">
    <property type="entry name" value="ALIPHATIC SULFONATES-BINDING PROTEIN-RELATED"/>
    <property type="match status" value="1"/>
</dbReference>
<comment type="similarity">
    <text evidence="2">Belongs to the bacterial solute-binding protein SsuA/TauA family.</text>
</comment>
<protein>
    <submittedName>
        <fullName evidence="6">Aliphatic sulfonates-binding protein</fullName>
    </submittedName>
</protein>
<name>A0A517DX13_9FIRM</name>
<proteinExistence type="inferred from homology"/>
<keyword evidence="3 4" id="KW-0732">Signal</keyword>
<dbReference type="GO" id="GO:0042597">
    <property type="term" value="C:periplasmic space"/>
    <property type="evidence" value="ECO:0007669"/>
    <property type="project" value="UniProtKB-SubCell"/>
</dbReference>
<feature type="chain" id="PRO_5039363109" evidence="4">
    <location>
        <begin position="21"/>
        <end position="337"/>
    </location>
</feature>